<organism evidence="6 7">
    <name type="scientific">Extremus antarcticus</name>
    <dbReference type="NCBI Taxonomy" id="702011"/>
    <lineage>
        <taxon>Eukaryota</taxon>
        <taxon>Fungi</taxon>
        <taxon>Dikarya</taxon>
        <taxon>Ascomycota</taxon>
        <taxon>Pezizomycotina</taxon>
        <taxon>Dothideomycetes</taxon>
        <taxon>Dothideomycetidae</taxon>
        <taxon>Mycosphaerellales</taxon>
        <taxon>Extremaceae</taxon>
        <taxon>Extremus</taxon>
    </lineage>
</organism>
<keyword evidence="4" id="KW-0539">Nucleus</keyword>
<feature type="compositionally biased region" description="Polar residues" evidence="5">
    <location>
        <begin position="152"/>
        <end position="164"/>
    </location>
</feature>
<feature type="compositionally biased region" description="Low complexity" evidence="5">
    <location>
        <begin position="189"/>
        <end position="243"/>
    </location>
</feature>
<evidence type="ECO:0000256" key="1">
    <source>
        <dbReference type="ARBA" id="ARBA00004123"/>
    </source>
</evidence>
<dbReference type="SUPFAM" id="SSF50784">
    <property type="entry name" value="Transcription factor IIA (TFIIA), beta-barrel domain"/>
    <property type="match status" value="1"/>
</dbReference>
<dbReference type="PANTHER" id="PTHR12694:SF8">
    <property type="entry name" value="TRANSCRIPTION INITIATION FACTOR IIA SUBUNIT 1"/>
    <property type="match status" value="1"/>
</dbReference>
<dbReference type="AlphaFoldDB" id="A0AAJ0G9T4"/>
<feature type="region of interest" description="Disordered" evidence="5">
    <location>
        <begin position="183"/>
        <end position="398"/>
    </location>
</feature>
<dbReference type="Proteomes" id="UP001271007">
    <property type="component" value="Unassembled WGS sequence"/>
</dbReference>
<feature type="compositionally biased region" description="Low complexity" evidence="5">
    <location>
        <begin position="251"/>
        <end position="265"/>
    </location>
</feature>
<dbReference type="PANTHER" id="PTHR12694">
    <property type="entry name" value="TRANSCRIPTION INITIATION FACTOR IIA SUBUNIT 1"/>
    <property type="match status" value="1"/>
</dbReference>
<evidence type="ECO:0000313" key="7">
    <source>
        <dbReference type="Proteomes" id="UP001271007"/>
    </source>
</evidence>
<protein>
    <submittedName>
        <fullName evidence="6">Transcription factor IIA subunit alpha</fullName>
    </submittedName>
</protein>
<dbReference type="CDD" id="cd07976">
    <property type="entry name" value="TFIIA_alpha_beta_like"/>
    <property type="match status" value="1"/>
</dbReference>
<gene>
    <name evidence="6" type="primary">TOA1</name>
    <name evidence="6" type="ORF">LTR09_009092</name>
</gene>
<reference evidence="6" key="1">
    <citation type="submission" date="2023-04" db="EMBL/GenBank/DDBJ databases">
        <title>Black Yeasts Isolated from many extreme environments.</title>
        <authorList>
            <person name="Coleine C."/>
            <person name="Stajich J.E."/>
            <person name="Selbmann L."/>
        </authorList>
    </citation>
    <scope>NUCLEOTIDE SEQUENCE</scope>
    <source>
        <strain evidence="6">CCFEE 5312</strain>
    </source>
</reference>
<feature type="compositionally biased region" description="Polar residues" evidence="5">
    <location>
        <begin position="113"/>
        <end position="126"/>
    </location>
</feature>
<dbReference type="InterPro" id="IPR009088">
    <property type="entry name" value="TFIIA_b-brl"/>
</dbReference>
<comment type="similarity">
    <text evidence="2">Belongs to the TFIIA subunit 1 family.</text>
</comment>
<feature type="region of interest" description="Disordered" evidence="5">
    <location>
        <begin position="80"/>
        <end position="164"/>
    </location>
</feature>
<comment type="caution">
    <text evidence="6">The sequence shown here is derived from an EMBL/GenBank/DDBJ whole genome shotgun (WGS) entry which is preliminary data.</text>
</comment>
<evidence type="ECO:0000256" key="4">
    <source>
        <dbReference type="ARBA" id="ARBA00023242"/>
    </source>
</evidence>
<dbReference type="EMBL" id="JAWDJX010000038">
    <property type="protein sequence ID" value="KAK3049670.1"/>
    <property type="molecule type" value="Genomic_DNA"/>
</dbReference>
<dbReference type="InterPro" id="IPR004855">
    <property type="entry name" value="TFIIA_asu/bsu"/>
</dbReference>
<evidence type="ECO:0000256" key="2">
    <source>
        <dbReference type="ARBA" id="ARBA00010059"/>
    </source>
</evidence>
<evidence type="ECO:0000313" key="6">
    <source>
        <dbReference type="EMBL" id="KAK3049670.1"/>
    </source>
</evidence>
<accession>A0AAJ0G9T4</accession>
<evidence type="ECO:0000256" key="3">
    <source>
        <dbReference type="ARBA" id="ARBA00023163"/>
    </source>
</evidence>
<feature type="compositionally biased region" description="Low complexity" evidence="5">
    <location>
        <begin position="94"/>
        <end position="111"/>
    </location>
</feature>
<dbReference type="SUPFAM" id="SSF47396">
    <property type="entry name" value="Transcription factor IIA (TFIIA), alpha-helical domain"/>
    <property type="match status" value="1"/>
</dbReference>
<dbReference type="Gene3D" id="2.30.18.10">
    <property type="entry name" value="Transcription factor IIA (TFIIA), beta-barrel domain"/>
    <property type="match status" value="1"/>
</dbReference>
<evidence type="ECO:0000256" key="5">
    <source>
        <dbReference type="SAM" id="MobiDB-lite"/>
    </source>
</evidence>
<dbReference type="Gene3D" id="1.10.287.100">
    <property type="match status" value="1"/>
</dbReference>
<dbReference type="FunFam" id="2.30.18.10:FF:000006">
    <property type="entry name" value="Transcription factor TFIIA complex subunit Toa1"/>
    <property type="match status" value="1"/>
</dbReference>
<comment type="subcellular location">
    <subcellularLocation>
        <location evidence="1">Nucleus</location>
    </subcellularLocation>
</comment>
<keyword evidence="7" id="KW-1185">Reference proteome</keyword>
<dbReference type="SMART" id="SM01371">
    <property type="entry name" value="TFIIA"/>
    <property type="match status" value="1"/>
</dbReference>
<keyword evidence="3" id="KW-0804">Transcription</keyword>
<dbReference type="Pfam" id="PF03153">
    <property type="entry name" value="TFIIA"/>
    <property type="match status" value="1"/>
</dbReference>
<name>A0AAJ0G9T4_9PEZI</name>
<sequence length="442" mass="48802">MTNQLVGDVYAEIIKEVIKQSAEDFETTGVGQGTLQELQASGHAPFLSTSLPAQLKIRLERLSQRKRGCENEWQTKLTEHGVAQMPWDPKPETRAPAPAAAHPTNATNLPPSQYASYNTPPSTAANGNRVKAEPGTDHQYTGLPNGYVHNGPQPQGGSARAQQLIQQQYGASANASLNAMQRAGGGLALPGQPQQQHGQPRPQGLQLPGQPQQTQQQYAMQQQQQAAMQRQQPQLHQQQQQPRIKMENSSPQLPQGPFQQQQQQPNYSQTDGADDALGQWQALLAERRAVSPEQRQQADRMMRDQVMQSSADLESGLMLPLNELSSSKRQKRGKTAASSSKPRQPRSDIPQLDGVADDEDEEKPDVKEEDDADAINSDLDDPDDDGPNGMGDEDDEHGDTILCTYDKVQRVKNKWKCTLKDGIMSVGKKEWVFHKGTGEFEW</sequence>
<dbReference type="GO" id="GO:0005672">
    <property type="term" value="C:transcription factor TFIIA complex"/>
    <property type="evidence" value="ECO:0007669"/>
    <property type="project" value="InterPro"/>
</dbReference>
<dbReference type="GO" id="GO:0006367">
    <property type="term" value="P:transcription initiation at RNA polymerase II promoter"/>
    <property type="evidence" value="ECO:0007669"/>
    <property type="project" value="InterPro"/>
</dbReference>
<proteinExistence type="inferred from homology"/>
<feature type="compositionally biased region" description="Acidic residues" evidence="5">
    <location>
        <begin position="355"/>
        <end position="397"/>
    </location>
</feature>
<feature type="compositionally biased region" description="Basic and acidic residues" evidence="5">
    <location>
        <begin position="285"/>
        <end position="303"/>
    </location>
</feature>